<evidence type="ECO:0000259" key="7">
    <source>
        <dbReference type="PROSITE" id="PS51795"/>
    </source>
</evidence>
<feature type="zinc finger region" description="FLZ-type" evidence="5">
    <location>
        <begin position="48"/>
        <end position="92"/>
    </location>
</feature>
<protein>
    <recommendedName>
        <fullName evidence="7">FLZ-type domain-containing protein</fullName>
    </recommendedName>
</protein>
<dbReference type="STRING" id="4555.A0A368S2T9"/>
<dbReference type="AlphaFoldDB" id="A0A368S2T9"/>
<evidence type="ECO:0000256" key="5">
    <source>
        <dbReference type="PROSITE-ProRule" id="PRU01131"/>
    </source>
</evidence>
<reference evidence="8" key="1">
    <citation type="journal article" date="2012" name="Nat. Biotechnol.">
        <title>Reference genome sequence of the model plant Setaria.</title>
        <authorList>
            <person name="Bennetzen J.L."/>
            <person name="Schmutz J."/>
            <person name="Wang H."/>
            <person name="Percifield R."/>
            <person name="Hawkins J."/>
            <person name="Pontaroli A.C."/>
            <person name="Estep M."/>
            <person name="Feng L."/>
            <person name="Vaughn J.N."/>
            <person name="Grimwood J."/>
            <person name="Jenkins J."/>
            <person name="Barry K."/>
            <person name="Lindquist E."/>
            <person name="Hellsten U."/>
            <person name="Deshpande S."/>
            <person name="Wang X."/>
            <person name="Wu X."/>
            <person name="Mitros T."/>
            <person name="Triplett J."/>
            <person name="Yang X."/>
            <person name="Ye C.Y."/>
            <person name="Mauro-Herrera M."/>
            <person name="Wang L."/>
            <person name="Li P."/>
            <person name="Sharma M."/>
            <person name="Sharma R."/>
            <person name="Ronald P.C."/>
            <person name="Panaud O."/>
            <person name="Kellogg E.A."/>
            <person name="Brutnell T.P."/>
            <person name="Doust A.N."/>
            <person name="Tuskan G.A."/>
            <person name="Rokhsar D."/>
            <person name="Devos K.M."/>
        </authorList>
    </citation>
    <scope>NUCLEOTIDE SEQUENCE [LARGE SCALE GENOMIC DNA]</scope>
    <source>
        <strain evidence="8">Yugu1</strain>
    </source>
</reference>
<gene>
    <name evidence="8" type="ORF">SETIT_8G006500v2</name>
</gene>
<dbReference type="OrthoDB" id="673206at2759"/>
<dbReference type="GO" id="GO:0046872">
    <property type="term" value="F:metal ion binding"/>
    <property type="evidence" value="ECO:0007669"/>
    <property type="project" value="UniProtKB-KW"/>
</dbReference>
<name>A0A368S2T9_SETIT</name>
<evidence type="ECO:0000256" key="6">
    <source>
        <dbReference type="SAM" id="MobiDB-lite"/>
    </source>
</evidence>
<accession>A0A368S2T9</accession>
<dbReference type="GO" id="GO:0005737">
    <property type="term" value="C:cytoplasm"/>
    <property type="evidence" value="ECO:0007669"/>
    <property type="project" value="UniProtKB-SubCell"/>
</dbReference>
<evidence type="ECO:0000256" key="1">
    <source>
        <dbReference type="ARBA" id="ARBA00004496"/>
    </source>
</evidence>
<feature type="domain" description="FLZ-type" evidence="7">
    <location>
        <begin position="48"/>
        <end position="92"/>
    </location>
</feature>
<dbReference type="PANTHER" id="PTHR33059">
    <property type="entry name" value="FCS-LIKE ZINC FINGER 5"/>
    <property type="match status" value="1"/>
</dbReference>
<evidence type="ECO:0000256" key="2">
    <source>
        <dbReference type="ARBA" id="ARBA00009374"/>
    </source>
</evidence>
<dbReference type="Pfam" id="PF04570">
    <property type="entry name" value="zf-FLZ"/>
    <property type="match status" value="1"/>
</dbReference>
<sequence>MATTPSRFQKLDQMAETGTRDETQGSHTEVGIFIHSLPPGNMQMQPLRFLQYCGSCNRALGPEADIYIYKGESAFCSIECRETRMRTDNARRNHPS</sequence>
<dbReference type="EMBL" id="CM003535">
    <property type="protein sequence ID" value="RCV36742.1"/>
    <property type="molecule type" value="Genomic_DNA"/>
</dbReference>
<keyword evidence="4" id="KW-0479">Metal-binding</keyword>
<evidence type="ECO:0000256" key="3">
    <source>
        <dbReference type="ARBA" id="ARBA00022490"/>
    </source>
</evidence>
<comment type="similarity">
    <text evidence="2">Belongs to the FLZ family.</text>
</comment>
<feature type="region of interest" description="Disordered" evidence="6">
    <location>
        <begin position="1"/>
        <end position="27"/>
    </location>
</feature>
<comment type="subcellular location">
    <subcellularLocation>
        <location evidence="1">Cytoplasm</location>
    </subcellularLocation>
</comment>
<reference evidence="8" key="2">
    <citation type="submission" date="2015-07" db="EMBL/GenBank/DDBJ databases">
        <authorList>
            <person name="Noorani M."/>
        </authorList>
    </citation>
    <scope>NUCLEOTIDE SEQUENCE</scope>
    <source>
        <strain evidence="8">Yugu1</strain>
    </source>
</reference>
<evidence type="ECO:0000256" key="4">
    <source>
        <dbReference type="ARBA" id="ARBA00022723"/>
    </source>
</evidence>
<dbReference type="PANTHER" id="PTHR33059:SF4">
    <property type="entry name" value="FCS-LIKE ZINC FINGER 5"/>
    <property type="match status" value="1"/>
</dbReference>
<keyword evidence="3" id="KW-0963">Cytoplasm</keyword>
<dbReference type="PROSITE" id="PS51795">
    <property type="entry name" value="ZF_FLZ"/>
    <property type="match status" value="1"/>
</dbReference>
<evidence type="ECO:0000313" key="8">
    <source>
        <dbReference type="EMBL" id="RCV36742.1"/>
    </source>
</evidence>
<organism evidence="8">
    <name type="scientific">Setaria italica</name>
    <name type="common">Foxtail millet</name>
    <name type="synonym">Panicum italicum</name>
    <dbReference type="NCBI Taxonomy" id="4555"/>
    <lineage>
        <taxon>Eukaryota</taxon>
        <taxon>Viridiplantae</taxon>
        <taxon>Streptophyta</taxon>
        <taxon>Embryophyta</taxon>
        <taxon>Tracheophyta</taxon>
        <taxon>Spermatophyta</taxon>
        <taxon>Magnoliopsida</taxon>
        <taxon>Liliopsida</taxon>
        <taxon>Poales</taxon>
        <taxon>Poaceae</taxon>
        <taxon>PACMAD clade</taxon>
        <taxon>Panicoideae</taxon>
        <taxon>Panicodae</taxon>
        <taxon>Paniceae</taxon>
        <taxon>Cenchrinae</taxon>
        <taxon>Setaria</taxon>
    </lineage>
</organism>
<proteinExistence type="inferred from homology"/>
<dbReference type="InterPro" id="IPR007650">
    <property type="entry name" value="Zf-FLZ_dom"/>
</dbReference>